<evidence type="ECO:0000256" key="1">
    <source>
        <dbReference type="SAM" id="MobiDB-lite"/>
    </source>
</evidence>
<dbReference type="OrthoDB" id="9810570at2"/>
<sequence length="428" mass="45192">MVTEQDLQEALADAVDDPAAERFTLGLSERALAEAAAASRWRRSMPGRRRRRRWVPVVAIGSAFAVAAAVGAVALGGAVGSGGGSPSTLAAPEMLANPLGQAGLVEFAVECFGDHGPKLDMSYVWDPTTRQYHGVPGDVQTSYLPSPDGKQALVVRGTASYVESWAVAPWSDAAAGRLTPHPSTNGGGMHWTADGKEVVSDLAWNVDKESGGPTLASRTADFYDPATGRRLASVALPQTVLTRVASGQWSIQEFQGDHGSVLFPLLSGDGSRLEYLNAQGVTVRTLTLQEGLPGNVANVPNHNLTESAQLSPDGRYLAEYDGSVIAVFDLQADGKRIGWMDIKAHLFTGWIGAHQLVTGVDRSEPSTSGSRDDPAPQTGHSPVYSILTPDLKVVQQATFVLPGDPRGTCATWPMSWAPTGQFPGAFVP</sequence>
<dbReference type="EMBL" id="CP001700">
    <property type="protein sequence ID" value="ACU70350.1"/>
    <property type="molecule type" value="Genomic_DNA"/>
</dbReference>
<keyword evidence="2" id="KW-0472">Membrane</keyword>
<feature type="region of interest" description="Disordered" evidence="1">
    <location>
        <begin position="360"/>
        <end position="382"/>
    </location>
</feature>
<accession>C7Q8T5</accession>
<protein>
    <submittedName>
        <fullName evidence="3">Uncharacterized protein</fullName>
    </submittedName>
</protein>
<reference evidence="3 4" key="1">
    <citation type="journal article" date="2009" name="Stand. Genomic Sci.">
        <title>Complete genome sequence of Catenulispora acidiphila type strain (ID 139908).</title>
        <authorList>
            <person name="Copeland A."/>
            <person name="Lapidus A."/>
            <person name="Glavina Del Rio T."/>
            <person name="Nolan M."/>
            <person name="Lucas S."/>
            <person name="Chen F."/>
            <person name="Tice H."/>
            <person name="Cheng J.F."/>
            <person name="Bruce D."/>
            <person name="Goodwin L."/>
            <person name="Pitluck S."/>
            <person name="Mikhailova N."/>
            <person name="Pati A."/>
            <person name="Ivanova N."/>
            <person name="Mavromatis K."/>
            <person name="Chen A."/>
            <person name="Palaniappan K."/>
            <person name="Chain P."/>
            <person name="Land M."/>
            <person name="Hauser L."/>
            <person name="Chang Y.J."/>
            <person name="Jeffries C.D."/>
            <person name="Chertkov O."/>
            <person name="Brettin T."/>
            <person name="Detter J.C."/>
            <person name="Han C."/>
            <person name="Ali Z."/>
            <person name="Tindall B.J."/>
            <person name="Goker M."/>
            <person name="Bristow J."/>
            <person name="Eisen J.A."/>
            <person name="Markowitz V."/>
            <person name="Hugenholtz P."/>
            <person name="Kyrpides N.C."/>
            <person name="Klenk H.P."/>
        </authorList>
    </citation>
    <scope>NUCLEOTIDE SEQUENCE [LARGE SCALE GENOMIC DNA]</scope>
    <source>
        <strain evidence="4">DSM 44928 / JCM 14897 / NBRC 102108 / NRRL B-24433 / ID139908</strain>
    </source>
</reference>
<dbReference type="InterPro" id="IPR011044">
    <property type="entry name" value="Quino_amine_DH_bsu"/>
</dbReference>
<keyword evidence="2" id="KW-1133">Transmembrane helix</keyword>
<dbReference type="RefSeq" id="WP_012785644.1">
    <property type="nucleotide sequence ID" value="NC_013131.1"/>
</dbReference>
<dbReference type="InParanoid" id="C7Q8T5"/>
<name>C7Q8T5_CATAD</name>
<evidence type="ECO:0000313" key="4">
    <source>
        <dbReference type="Proteomes" id="UP000000851"/>
    </source>
</evidence>
<dbReference type="SUPFAM" id="SSF50969">
    <property type="entry name" value="YVTN repeat-like/Quinoprotein amine dehydrogenase"/>
    <property type="match status" value="1"/>
</dbReference>
<gene>
    <name evidence="3" type="ordered locus">Caci_1427</name>
</gene>
<evidence type="ECO:0000256" key="2">
    <source>
        <dbReference type="SAM" id="Phobius"/>
    </source>
</evidence>
<feature type="transmembrane region" description="Helical" evidence="2">
    <location>
        <begin position="54"/>
        <end position="79"/>
    </location>
</feature>
<dbReference type="Proteomes" id="UP000000851">
    <property type="component" value="Chromosome"/>
</dbReference>
<organism evidence="3 4">
    <name type="scientific">Catenulispora acidiphila (strain DSM 44928 / JCM 14897 / NBRC 102108 / NRRL B-24433 / ID139908)</name>
    <dbReference type="NCBI Taxonomy" id="479433"/>
    <lineage>
        <taxon>Bacteria</taxon>
        <taxon>Bacillati</taxon>
        <taxon>Actinomycetota</taxon>
        <taxon>Actinomycetes</taxon>
        <taxon>Catenulisporales</taxon>
        <taxon>Catenulisporaceae</taxon>
        <taxon>Catenulispora</taxon>
    </lineage>
</organism>
<keyword evidence="4" id="KW-1185">Reference proteome</keyword>
<dbReference type="HOGENOM" id="CLU_640465_0_0_11"/>
<proteinExistence type="predicted"/>
<dbReference type="KEGG" id="cai:Caci_1427"/>
<keyword evidence="2" id="KW-0812">Transmembrane</keyword>
<dbReference type="STRING" id="479433.Caci_1427"/>
<evidence type="ECO:0000313" key="3">
    <source>
        <dbReference type="EMBL" id="ACU70350.1"/>
    </source>
</evidence>
<dbReference type="AlphaFoldDB" id="C7Q8T5"/>